<dbReference type="InterPro" id="IPR009081">
    <property type="entry name" value="PP-bd_ACP"/>
</dbReference>
<keyword evidence="1" id="KW-0596">Phosphopantetheine</keyword>
<dbReference type="SUPFAM" id="SSF52777">
    <property type="entry name" value="CoA-dependent acyltransferases"/>
    <property type="match status" value="2"/>
</dbReference>
<evidence type="ECO:0000313" key="5">
    <source>
        <dbReference type="EMBL" id="KAJ1972846.1"/>
    </source>
</evidence>
<keyword evidence="6" id="KW-1185">Reference proteome</keyword>
<accession>A0A9W8AXC1</accession>
<sequence>MVGLTLNTVPFRSPLALDRPVHDWLSAVHDRAGTMMAHEHASLIDINRWLALPREHQLFQSLLVFDAAPDDPYADTAGSADLQCHMRSGFNETEYPLMVSFGEQGRYLMARLQYQCTMYDASHIERMAAMIDHSFTTIVHSTPTTVVQQLMALPPAERELVHRWSQGLVCTFDPAIQYLDDMFMRHVIGSPSHPALESGGRAWTYKEVQMQAYELAHRLQQHGIKHQTPVVLLFTRSPAYIVALLAVLYLGAVYVPVEAKSGIKRIQDIVDDLANPPIVTELQHLALVDDLHLDQQPVLTVDIAEPGAIPHVDAPSLSYQRSPSDLAYIIFTSGTTGKPKGVQVRHESLTNSLLHLVAAMDLPLHCRCLHLLNLAFDSCVMEIFPTFYMGGTLVMASEDIAASVHLVDVCHITPALMPILNPDDYPNLKIVVSSGEVLPDAVAKQWGTSRRLLNVYGPTEISIVSHLDVFSAGEVMTVGTPTPNTQSYILDDQLRPVPVGVPGLVCNAGLGISNGYWNRPELTAKAFIDNPFGSGKMYLTGDLGCWLPNGKVQILGRQDSQVKLRGFRIELGEIEAAAQSLPAVSASAAVVHKQHLVLFVSPGSVSTADLQTTLRQNLPAYMVPQRIVPLGQLPLTAVGKVDRKALAQQAASICIEAAVAHNVPIGSMLGQLMACVAHVLSISYVAVDPARSFFSAGGDSISAIQLMMQCTKRGWPVAVPDVFNATSIAELAQVIESRQPACAVEATGASSPIPLSRTEQWYLGAYDQCPQGLWASAITLLPKDTALAALKHWIVDLMHAHEPFNRQLNMAQSAWQPHPPLTIDTLDSIVMVQLVQGYATPEQVLVHVAQERQALASNHSPLIHLSLYALNHGTTLLAITAHQLLIGPHAWPAVLRSLGQTFYSSPTITQPDPLRTPALSHPSTLHPTCLHQTLPLAAVQPLVDYAAMHAQPQYLDAVVLGCFAYAYHSLFTGVHLDVLHEESQGVQPGPDDNRTAQSRLLMATNGTLSFAHTIDLAKQVVYDQSPFHTSSNDASPTESHSDTSVLYHAVASASAHLIKQHPIPLLTLPYYSTLGHAKSYTCEAMATVSGDGLALMVTSSLAQTTENTQHALLDAWAQALAQYQTTILGTLDALSLYDYPLLSLDDAQFHALVHEVKAALNLTCCSVVDLLPTSSLQDGFIVNTLKDPSAYMVQMAFHLDGPLDVDHYRQCWQQVGQRHSILRTKFVTTNAIPNHSAVQVVLPSMDIAWTYRVDHQLFNGDMEHQYLVQDRQHGFAFDGSPLLRLALFKINDADHLLFFSHHHALLDGWSLNIVFDEVMTLYHSQALAPVVQYSS</sequence>
<name>A0A9W8AXC1_9FUNG</name>
<dbReference type="InterPro" id="IPR001242">
    <property type="entry name" value="Condensation_dom"/>
</dbReference>
<evidence type="ECO:0000259" key="4">
    <source>
        <dbReference type="PROSITE" id="PS50075"/>
    </source>
</evidence>
<reference evidence="5" key="1">
    <citation type="submission" date="2022-07" db="EMBL/GenBank/DDBJ databases">
        <title>Phylogenomic reconstructions and comparative analyses of Kickxellomycotina fungi.</title>
        <authorList>
            <person name="Reynolds N.K."/>
            <person name="Stajich J.E."/>
            <person name="Barry K."/>
            <person name="Grigoriev I.V."/>
            <person name="Crous P."/>
            <person name="Smith M.E."/>
        </authorList>
    </citation>
    <scope>NUCLEOTIDE SEQUENCE</scope>
    <source>
        <strain evidence="5">RSA 567</strain>
    </source>
</reference>
<dbReference type="GO" id="GO:0043041">
    <property type="term" value="P:amino acid activation for nonribosomal peptide biosynthetic process"/>
    <property type="evidence" value="ECO:0007669"/>
    <property type="project" value="TreeGrafter"/>
</dbReference>
<dbReference type="Gene3D" id="3.30.300.30">
    <property type="match status" value="1"/>
</dbReference>
<dbReference type="GO" id="GO:0031177">
    <property type="term" value="F:phosphopantetheine binding"/>
    <property type="evidence" value="ECO:0007669"/>
    <property type="project" value="InterPro"/>
</dbReference>
<dbReference type="EMBL" id="JANBQB010000950">
    <property type="protein sequence ID" value="KAJ1972846.1"/>
    <property type="molecule type" value="Genomic_DNA"/>
</dbReference>
<dbReference type="Gene3D" id="3.30.559.10">
    <property type="entry name" value="Chloramphenicol acetyltransferase-like domain"/>
    <property type="match status" value="1"/>
</dbReference>
<dbReference type="GO" id="GO:0044550">
    <property type="term" value="P:secondary metabolite biosynthetic process"/>
    <property type="evidence" value="ECO:0007669"/>
    <property type="project" value="TreeGrafter"/>
</dbReference>
<dbReference type="Gene3D" id="3.30.559.30">
    <property type="entry name" value="Nonribosomal peptide synthetase, condensation domain"/>
    <property type="match status" value="1"/>
</dbReference>
<dbReference type="InterPro" id="IPR023213">
    <property type="entry name" value="CAT-like_dom_sf"/>
</dbReference>
<dbReference type="Pfam" id="PF13193">
    <property type="entry name" value="AMP-binding_C"/>
    <property type="match status" value="1"/>
</dbReference>
<evidence type="ECO:0000256" key="2">
    <source>
        <dbReference type="ARBA" id="ARBA00022553"/>
    </source>
</evidence>
<dbReference type="PROSITE" id="PS00455">
    <property type="entry name" value="AMP_BINDING"/>
    <property type="match status" value="1"/>
</dbReference>
<dbReference type="InterPro" id="IPR020806">
    <property type="entry name" value="PKS_PP-bd"/>
</dbReference>
<evidence type="ECO:0000256" key="1">
    <source>
        <dbReference type="ARBA" id="ARBA00022450"/>
    </source>
</evidence>
<dbReference type="PROSITE" id="PS50075">
    <property type="entry name" value="CARRIER"/>
    <property type="match status" value="1"/>
</dbReference>
<proteinExistence type="predicted"/>
<dbReference type="Pfam" id="PF00550">
    <property type="entry name" value="PP-binding"/>
    <property type="match status" value="1"/>
</dbReference>
<dbReference type="GO" id="GO:0005737">
    <property type="term" value="C:cytoplasm"/>
    <property type="evidence" value="ECO:0007669"/>
    <property type="project" value="TreeGrafter"/>
</dbReference>
<dbReference type="OrthoDB" id="416786at2759"/>
<feature type="non-terminal residue" evidence="5">
    <location>
        <position position="1335"/>
    </location>
</feature>
<dbReference type="InterPro" id="IPR025110">
    <property type="entry name" value="AMP-bd_C"/>
</dbReference>
<organism evidence="5 6">
    <name type="scientific">Dimargaris verticillata</name>
    <dbReference type="NCBI Taxonomy" id="2761393"/>
    <lineage>
        <taxon>Eukaryota</taxon>
        <taxon>Fungi</taxon>
        <taxon>Fungi incertae sedis</taxon>
        <taxon>Zoopagomycota</taxon>
        <taxon>Kickxellomycotina</taxon>
        <taxon>Dimargaritomycetes</taxon>
        <taxon>Dimargaritales</taxon>
        <taxon>Dimargaritaceae</taxon>
        <taxon>Dimargaris</taxon>
    </lineage>
</organism>
<dbReference type="PANTHER" id="PTHR45527">
    <property type="entry name" value="NONRIBOSOMAL PEPTIDE SYNTHETASE"/>
    <property type="match status" value="1"/>
</dbReference>
<dbReference type="InterPro" id="IPR036736">
    <property type="entry name" value="ACP-like_sf"/>
</dbReference>
<dbReference type="NCBIfam" id="TIGR01733">
    <property type="entry name" value="AA-adenyl-dom"/>
    <property type="match status" value="1"/>
</dbReference>
<dbReference type="InterPro" id="IPR045851">
    <property type="entry name" value="AMP-bd_C_sf"/>
</dbReference>
<dbReference type="GO" id="GO:0016874">
    <property type="term" value="F:ligase activity"/>
    <property type="evidence" value="ECO:0007669"/>
    <property type="project" value="UniProtKB-KW"/>
</dbReference>
<dbReference type="SMART" id="SM00823">
    <property type="entry name" value="PKS_PP"/>
    <property type="match status" value="1"/>
</dbReference>
<keyword evidence="2" id="KW-0597">Phosphoprotein</keyword>
<comment type="caution">
    <text evidence="5">The sequence shown here is derived from an EMBL/GenBank/DDBJ whole genome shotgun (WGS) entry which is preliminary data.</text>
</comment>
<gene>
    <name evidence="5" type="ORF">H4R34_005271</name>
</gene>
<dbReference type="SUPFAM" id="SSF47336">
    <property type="entry name" value="ACP-like"/>
    <property type="match status" value="1"/>
</dbReference>
<dbReference type="InterPro" id="IPR042099">
    <property type="entry name" value="ANL_N_sf"/>
</dbReference>
<protein>
    <recommendedName>
        <fullName evidence="4">Carrier domain-containing protein</fullName>
    </recommendedName>
</protein>
<dbReference type="PANTHER" id="PTHR45527:SF1">
    <property type="entry name" value="FATTY ACID SYNTHASE"/>
    <property type="match status" value="1"/>
</dbReference>
<dbReference type="CDD" id="cd05930">
    <property type="entry name" value="A_NRPS"/>
    <property type="match status" value="1"/>
</dbReference>
<dbReference type="Pfam" id="PF00668">
    <property type="entry name" value="Condensation"/>
    <property type="match status" value="2"/>
</dbReference>
<dbReference type="Gene3D" id="1.10.1200.10">
    <property type="entry name" value="ACP-like"/>
    <property type="match status" value="1"/>
</dbReference>
<dbReference type="Proteomes" id="UP001151582">
    <property type="component" value="Unassembled WGS sequence"/>
</dbReference>
<evidence type="ECO:0000256" key="3">
    <source>
        <dbReference type="ARBA" id="ARBA00022598"/>
    </source>
</evidence>
<dbReference type="InterPro" id="IPR020845">
    <property type="entry name" value="AMP-binding_CS"/>
</dbReference>
<dbReference type="Pfam" id="PF00501">
    <property type="entry name" value="AMP-binding"/>
    <property type="match status" value="1"/>
</dbReference>
<dbReference type="InterPro" id="IPR010071">
    <property type="entry name" value="AA_adenyl_dom"/>
</dbReference>
<keyword evidence="3" id="KW-0436">Ligase</keyword>
<feature type="domain" description="Carrier" evidence="4">
    <location>
        <begin position="663"/>
        <end position="739"/>
    </location>
</feature>
<dbReference type="Gene3D" id="3.40.50.12780">
    <property type="entry name" value="N-terminal domain of ligase-like"/>
    <property type="match status" value="1"/>
</dbReference>
<dbReference type="InterPro" id="IPR000873">
    <property type="entry name" value="AMP-dep_synth/lig_dom"/>
</dbReference>
<dbReference type="SUPFAM" id="SSF56801">
    <property type="entry name" value="Acetyl-CoA synthetase-like"/>
    <property type="match status" value="1"/>
</dbReference>
<evidence type="ECO:0000313" key="6">
    <source>
        <dbReference type="Proteomes" id="UP001151582"/>
    </source>
</evidence>